<gene>
    <name evidence="1" type="ORF">Phou_091700</name>
</gene>
<proteinExistence type="predicted"/>
<evidence type="ECO:0000313" key="1">
    <source>
        <dbReference type="EMBL" id="GFJ84990.1"/>
    </source>
</evidence>
<comment type="caution">
    <text evidence="1">The sequence shown here is derived from an EMBL/GenBank/DDBJ whole genome shotgun (WGS) entry which is preliminary data.</text>
</comment>
<dbReference type="EMBL" id="BLPF01000004">
    <property type="protein sequence ID" value="GFJ84990.1"/>
    <property type="molecule type" value="Genomic_DNA"/>
</dbReference>
<dbReference type="Proteomes" id="UP000482800">
    <property type="component" value="Unassembled WGS sequence"/>
</dbReference>
<evidence type="ECO:0000313" key="2">
    <source>
        <dbReference type="Proteomes" id="UP000482800"/>
    </source>
</evidence>
<reference evidence="1 2" key="1">
    <citation type="submission" date="2020-03" db="EMBL/GenBank/DDBJ databases">
        <title>Whole genome shotgun sequence of Phytohabitans houttuyneae NBRC 108639.</title>
        <authorList>
            <person name="Komaki H."/>
            <person name="Tamura T."/>
        </authorList>
    </citation>
    <scope>NUCLEOTIDE SEQUENCE [LARGE SCALE GENOMIC DNA]</scope>
    <source>
        <strain evidence="1 2">NBRC 108639</strain>
    </source>
</reference>
<accession>A0A6V8KNM2</accession>
<sequence>MTQTIPYVRDLRMTAATIAAQHIKASWHDRGKAIPHAVAEAALDAVAPMLVDAYRIEKVIADADEHAKHDPYRYLAEQQRKGELRLQTLQADEDDSPARP</sequence>
<dbReference type="AlphaFoldDB" id="A0A6V8KNM2"/>
<keyword evidence="2" id="KW-1185">Reference proteome</keyword>
<name>A0A6V8KNM2_9ACTN</name>
<protein>
    <submittedName>
        <fullName evidence="1">Uncharacterized protein</fullName>
    </submittedName>
</protein>
<organism evidence="1 2">
    <name type="scientific">Phytohabitans houttuyneae</name>
    <dbReference type="NCBI Taxonomy" id="1076126"/>
    <lineage>
        <taxon>Bacteria</taxon>
        <taxon>Bacillati</taxon>
        <taxon>Actinomycetota</taxon>
        <taxon>Actinomycetes</taxon>
        <taxon>Micromonosporales</taxon>
        <taxon>Micromonosporaceae</taxon>
    </lineage>
</organism>
<reference evidence="1 2" key="2">
    <citation type="submission" date="2020-03" db="EMBL/GenBank/DDBJ databases">
        <authorList>
            <person name="Ichikawa N."/>
            <person name="Kimura A."/>
            <person name="Kitahashi Y."/>
            <person name="Uohara A."/>
        </authorList>
    </citation>
    <scope>NUCLEOTIDE SEQUENCE [LARGE SCALE GENOMIC DNA]</scope>
    <source>
        <strain evidence="1 2">NBRC 108639</strain>
    </source>
</reference>
<dbReference type="RefSeq" id="WP_173069810.1">
    <property type="nucleotide sequence ID" value="NZ_BAABGO010000063.1"/>
</dbReference>